<keyword evidence="4" id="KW-1185">Reference proteome</keyword>
<feature type="compositionally biased region" description="Gly residues" evidence="2">
    <location>
        <begin position="226"/>
        <end position="242"/>
    </location>
</feature>
<dbReference type="EMBL" id="JBHSRD010000002">
    <property type="protein sequence ID" value="MFC6005807.1"/>
    <property type="molecule type" value="Genomic_DNA"/>
</dbReference>
<comment type="caution">
    <text evidence="3">The sequence shown here is derived from an EMBL/GenBank/DDBJ whole genome shotgun (WGS) entry which is preliminary data.</text>
</comment>
<dbReference type="Pfam" id="PF03993">
    <property type="entry name" value="DUF349"/>
    <property type="match status" value="3"/>
</dbReference>
<dbReference type="RefSeq" id="WP_345716682.1">
    <property type="nucleotide sequence ID" value="NZ_BAABFP010000005.1"/>
</dbReference>
<evidence type="ECO:0000256" key="2">
    <source>
        <dbReference type="SAM" id="MobiDB-lite"/>
    </source>
</evidence>
<evidence type="ECO:0000313" key="4">
    <source>
        <dbReference type="Proteomes" id="UP001596189"/>
    </source>
</evidence>
<keyword evidence="1" id="KW-0175">Coiled coil</keyword>
<proteinExistence type="predicted"/>
<organism evidence="3 4">
    <name type="scientific">Angustibacter luteus</name>
    <dbReference type="NCBI Taxonomy" id="658456"/>
    <lineage>
        <taxon>Bacteria</taxon>
        <taxon>Bacillati</taxon>
        <taxon>Actinomycetota</taxon>
        <taxon>Actinomycetes</taxon>
        <taxon>Kineosporiales</taxon>
        <taxon>Kineosporiaceae</taxon>
    </lineage>
</organism>
<feature type="compositionally biased region" description="Pro residues" evidence="2">
    <location>
        <begin position="30"/>
        <end position="56"/>
    </location>
</feature>
<feature type="coiled-coil region" evidence="1">
    <location>
        <begin position="408"/>
        <end position="465"/>
    </location>
</feature>
<feature type="region of interest" description="Disordered" evidence="2">
    <location>
        <begin position="220"/>
        <end position="250"/>
    </location>
</feature>
<protein>
    <submittedName>
        <fullName evidence="3">DUF349 domain-containing protein</fullName>
    </submittedName>
</protein>
<feature type="region of interest" description="Disordered" evidence="2">
    <location>
        <begin position="1"/>
        <end position="92"/>
    </location>
</feature>
<evidence type="ECO:0000256" key="1">
    <source>
        <dbReference type="SAM" id="Coils"/>
    </source>
</evidence>
<dbReference type="InterPro" id="IPR007139">
    <property type="entry name" value="DUF349"/>
</dbReference>
<gene>
    <name evidence="3" type="ORF">ACFQDO_01585</name>
</gene>
<feature type="compositionally biased region" description="Low complexity" evidence="2">
    <location>
        <begin position="17"/>
        <end position="29"/>
    </location>
</feature>
<feature type="coiled-coil region" evidence="1">
    <location>
        <begin position="276"/>
        <end position="303"/>
    </location>
</feature>
<accession>A0ABW1J9A0</accession>
<dbReference type="Proteomes" id="UP001596189">
    <property type="component" value="Unassembled WGS sequence"/>
</dbReference>
<sequence length="497" mass="54384">MTDDQTPAPAPAPQPEPEQAAPEQATPEQAAPPRPSAPRPQAPRPHAPRPTAPTPAAPTSDPSKFGRVADDGTVFVTTSDGEREVGSYPGASPDEALAYFGRKYDEIVAQVDLFEQRLGTADVPASEIESGVAKLRAAAADAHAVGDLAALHARIEALAPALAARREHDEHARSAAREEAKARRTALVEEAEAIAAVPAERTQWRADGLRMKQLFEQWRTEQKAAGRGGGHSTGQGAGQGGGEPPPARLDRRSEDELWKRFSHARTAFDRKRRQHFAHLDEQHEEAREAKERLVKEAEALQTSTDWGPSAAAFKRLMDRWRAAGRAARKDDDELWTRFSAAQDAFFAARHAVQAEQDAEFGANLATKESLLDEAEKLVPVSNLTEARSRLRDIQDRWEAAGHVPRGDMDRIERRMRAVEQAVRSAEDDRWKNTNPEARARAQSAVDQLEVVISDLHEQIAKAQTAGKAAKVAELQASLEAREQWLEQARGALADFGA</sequence>
<name>A0ABW1J9A0_9ACTN</name>
<reference evidence="4" key="1">
    <citation type="journal article" date="2019" name="Int. J. Syst. Evol. Microbiol.">
        <title>The Global Catalogue of Microorganisms (GCM) 10K type strain sequencing project: providing services to taxonomists for standard genome sequencing and annotation.</title>
        <authorList>
            <consortium name="The Broad Institute Genomics Platform"/>
            <consortium name="The Broad Institute Genome Sequencing Center for Infectious Disease"/>
            <person name="Wu L."/>
            <person name="Ma J."/>
        </authorList>
    </citation>
    <scope>NUCLEOTIDE SEQUENCE [LARGE SCALE GENOMIC DNA]</scope>
    <source>
        <strain evidence="4">KACC 14249</strain>
    </source>
</reference>
<evidence type="ECO:0000313" key="3">
    <source>
        <dbReference type="EMBL" id="MFC6005807.1"/>
    </source>
</evidence>